<proteinExistence type="predicted"/>
<evidence type="ECO:0000313" key="3">
    <source>
        <dbReference type="EMBL" id="SIS42596.1"/>
    </source>
</evidence>
<sequence length="331" mass="35942">MKKIVPFLVLVFGYTCVQGQQNKSNTSENMVIYNASGGDALSGSGSVAYSLGSIFYSVIESPRILVCEGVQQAEMEEETVVDEEEVEDPEENPTLPETPIETPDPVVDEVPTEPLPEVPVNEGEEEGPEENPTLPEAPVEAPDPIVDEAPVDEGEEEGPKENPTLPKAPVETPDPIVDEVPMEPLPEEPIGGGEDAQTPPLSPLPEPVMVDPPEEGEVPDTDQEPDAGQSYELPLPLQAQDLVGHALQDVGEVDIVTYPNPVVDDFSIGIKNYRDQHAWYQLFDQGGRALLDGRISGRTTEVAIPHLSPATYVLRIYIANQTVKTLRILKK</sequence>
<feature type="compositionally biased region" description="Acidic residues" evidence="2">
    <location>
        <begin position="145"/>
        <end position="158"/>
    </location>
</feature>
<dbReference type="NCBIfam" id="TIGR04183">
    <property type="entry name" value="Por_Secre_tail"/>
    <property type="match status" value="1"/>
</dbReference>
<keyword evidence="1" id="KW-0732">Signal</keyword>
<organism evidence="3 4">
    <name type="scientific">Zobellia uliginosa</name>
    <dbReference type="NCBI Taxonomy" id="143224"/>
    <lineage>
        <taxon>Bacteria</taxon>
        <taxon>Pseudomonadati</taxon>
        <taxon>Bacteroidota</taxon>
        <taxon>Flavobacteriia</taxon>
        <taxon>Flavobacteriales</taxon>
        <taxon>Flavobacteriaceae</taxon>
        <taxon>Zobellia</taxon>
    </lineage>
</organism>
<dbReference type="RefSeq" id="WP_076453657.1">
    <property type="nucleotide sequence ID" value="NZ_FTOB01000001.1"/>
</dbReference>
<feature type="region of interest" description="Disordered" evidence="2">
    <location>
        <begin position="77"/>
        <end position="230"/>
    </location>
</feature>
<dbReference type="InterPro" id="IPR026444">
    <property type="entry name" value="Secre_tail"/>
</dbReference>
<dbReference type="Proteomes" id="UP000185728">
    <property type="component" value="Unassembled WGS sequence"/>
</dbReference>
<reference evidence="3 4" key="1">
    <citation type="submission" date="2017-01" db="EMBL/GenBank/DDBJ databases">
        <authorList>
            <person name="Varghese N."/>
            <person name="Submissions S."/>
        </authorList>
    </citation>
    <scope>NUCLEOTIDE SEQUENCE [LARGE SCALE GENOMIC DNA]</scope>
    <source>
        <strain evidence="3 4">DSM 2061</strain>
    </source>
</reference>
<keyword evidence="4" id="KW-1185">Reference proteome</keyword>
<dbReference type="EMBL" id="FTOB01000001">
    <property type="protein sequence ID" value="SIS42596.1"/>
    <property type="molecule type" value="Genomic_DNA"/>
</dbReference>
<evidence type="ECO:0000256" key="2">
    <source>
        <dbReference type="SAM" id="MobiDB-lite"/>
    </source>
</evidence>
<gene>
    <name evidence="3" type="ORF">SAMN05421766_101866</name>
</gene>
<protein>
    <submittedName>
        <fullName evidence="3">Por secretion system C-terminal sorting domain-containing protein</fullName>
    </submittedName>
</protein>
<feature type="compositionally biased region" description="Acidic residues" evidence="2">
    <location>
        <begin position="212"/>
        <end position="225"/>
    </location>
</feature>
<comment type="caution">
    <text evidence="3">The sequence shown here is derived from an EMBL/GenBank/DDBJ whole genome shotgun (WGS) entry which is preliminary data.</text>
</comment>
<evidence type="ECO:0000256" key="1">
    <source>
        <dbReference type="ARBA" id="ARBA00022729"/>
    </source>
</evidence>
<feature type="compositionally biased region" description="Acidic residues" evidence="2">
    <location>
        <begin position="77"/>
        <end position="91"/>
    </location>
</feature>
<name>A0ABY1KJS9_9FLAO</name>
<accession>A0ABY1KJS9</accession>
<evidence type="ECO:0000313" key="4">
    <source>
        <dbReference type="Proteomes" id="UP000185728"/>
    </source>
</evidence>